<dbReference type="InterPro" id="IPR016181">
    <property type="entry name" value="Acyl_CoA_acyltransferase"/>
</dbReference>
<sequence length="169" mass="18085">MQLAIEQPRHHAEVFEVTRAAFGGDDEAHLVERLRADGLVRLSLVAVEDDEVVGHVLFTDLAVTVDGRALRALCLAPVSVRPDYQNSGVGSMLIREGLRQSALAGFEAVVVLGHPAYYPRFGFSAKLAEKLVAPFSGDAFMAIELVDGALQGEAGTVVYPEAFGIVEGH</sequence>
<dbReference type="AlphaFoldDB" id="A0A108U7B4"/>
<proteinExistence type="predicted"/>
<dbReference type="InterPro" id="IPR000182">
    <property type="entry name" value="GNAT_dom"/>
</dbReference>
<comment type="caution">
    <text evidence="2">The sequence shown here is derived from an EMBL/GenBank/DDBJ whole genome shotgun (WGS) entry which is preliminary data.</text>
</comment>
<dbReference type="OrthoDB" id="9797178at2"/>
<dbReference type="Gene3D" id="3.40.630.30">
    <property type="match status" value="1"/>
</dbReference>
<feature type="domain" description="N-acetyltransferase" evidence="1">
    <location>
        <begin position="1"/>
        <end position="146"/>
    </location>
</feature>
<protein>
    <submittedName>
        <fullName evidence="2">GCN5-related N-acetyltransferase</fullName>
    </submittedName>
</protein>
<dbReference type="EMBL" id="JAJA02000001">
    <property type="protein sequence ID" value="KWS03872.1"/>
    <property type="molecule type" value="Genomic_DNA"/>
</dbReference>
<dbReference type="Pfam" id="PF13527">
    <property type="entry name" value="Acetyltransf_9"/>
    <property type="match status" value="1"/>
</dbReference>
<dbReference type="GO" id="GO:0016747">
    <property type="term" value="F:acyltransferase activity, transferring groups other than amino-acyl groups"/>
    <property type="evidence" value="ECO:0007669"/>
    <property type="project" value="InterPro"/>
</dbReference>
<dbReference type="SUPFAM" id="SSF55729">
    <property type="entry name" value="Acyl-CoA N-acyltransferases (Nat)"/>
    <property type="match status" value="1"/>
</dbReference>
<name>A0A108U7B4_9GAMM</name>
<keyword evidence="3" id="KW-1185">Reference proteome</keyword>
<evidence type="ECO:0000259" key="1">
    <source>
        <dbReference type="PROSITE" id="PS51186"/>
    </source>
</evidence>
<evidence type="ECO:0000313" key="3">
    <source>
        <dbReference type="Proteomes" id="UP000023435"/>
    </source>
</evidence>
<accession>A0A108U7B4</accession>
<dbReference type="CDD" id="cd04301">
    <property type="entry name" value="NAT_SF"/>
    <property type="match status" value="1"/>
</dbReference>
<reference evidence="2 3" key="1">
    <citation type="journal article" date="2014" name="Genome Announc.">
        <title>Draft Genome Sequence of Lysobacter capsici AZ78, a Bacterium Antagonistic to Plant-Pathogenic Oomycetes.</title>
        <authorList>
            <person name="Puopolo G."/>
            <person name="Sonego P."/>
            <person name="Engelen K."/>
            <person name="Pertot I."/>
        </authorList>
    </citation>
    <scope>NUCLEOTIDE SEQUENCE [LARGE SCALE GENOMIC DNA]</scope>
    <source>
        <strain evidence="2 3">AZ78</strain>
    </source>
</reference>
<dbReference type="Proteomes" id="UP000023435">
    <property type="component" value="Unassembled WGS sequence"/>
</dbReference>
<gene>
    <name evidence="2" type="ORF">AZ78_1421</name>
</gene>
<organism evidence="2 3">
    <name type="scientific">Lysobacter capsici AZ78</name>
    <dbReference type="NCBI Taxonomy" id="1444315"/>
    <lineage>
        <taxon>Bacteria</taxon>
        <taxon>Pseudomonadati</taxon>
        <taxon>Pseudomonadota</taxon>
        <taxon>Gammaproteobacteria</taxon>
        <taxon>Lysobacterales</taxon>
        <taxon>Lysobacteraceae</taxon>
        <taxon>Lysobacter</taxon>
    </lineage>
</organism>
<evidence type="ECO:0000313" key="2">
    <source>
        <dbReference type="EMBL" id="KWS03872.1"/>
    </source>
</evidence>
<dbReference type="PROSITE" id="PS51186">
    <property type="entry name" value="GNAT"/>
    <property type="match status" value="1"/>
</dbReference>